<evidence type="ECO:0000313" key="3">
    <source>
        <dbReference type="EMBL" id="SMC21307.1"/>
    </source>
</evidence>
<dbReference type="STRING" id="1121291.SAMN02745134_01242"/>
<evidence type="ECO:0000256" key="1">
    <source>
        <dbReference type="SAM" id="Phobius"/>
    </source>
</evidence>
<dbReference type="PANTHER" id="PTHR39201">
    <property type="entry name" value="EXPORTED PROTEIN-RELATED"/>
    <property type="match status" value="1"/>
</dbReference>
<proteinExistence type="predicted"/>
<name>A0A1W1XBP8_9CLOT</name>
<keyword evidence="1" id="KW-0812">Transmembrane</keyword>
<organism evidence="3 4">
    <name type="scientific">Clostridium acidisoli DSM 12555</name>
    <dbReference type="NCBI Taxonomy" id="1121291"/>
    <lineage>
        <taxon>Bacteria</taxon>
        <taxon>Bacillati</taxon>
        <taxon>Bacillota</taxon>
        <taxon>Clostridia</taxon>
        <taxon>Eubacteriales</taxon>
        <taxon>Clostridiaceae</taxon>
        <taxon>Clostridium</taxon>
    </lineage>
</organism>
<dbReference type="SUPFAM" id="SSF52218">
    <property type="entry name" value="Flavoproteins"/>
    <property type="match status" value="1"/>
</dbReference>
<protein>
    <submittedName>
        <fullName evidence="3">Flavodoxin</fullName>
    </submittedName>
</protein>
<dbReference type="InterPro" id="IPR029039">
    <property type="entry name" value="Flavoprotein-like_sf"/>
</dbReference>
<dbReference type="AlphaFoldDB" id="A0A1W1XBP8"/>
<dbReference type="Proteomes" id="UP000192468">
    <property type="component" value="Unassembled WGS sequence"/>
</dbReference>
<feature type="transmembrane region" description="Helical" evidence="1">
    <location>
        <begin position="45"/>
        <end position="62"/>
    </location>
</feature>
<dbReference type="InterPro" id="IPR008254">
    <property type="entry name" value="Flavodoxin/NO_synth"/>
</dbReference>
<dbReference type="OrthoDB" id="9806505at2"/>
<accession>A0A1W1XBP8</accession>
<keyword evidence="1" id="KW-1133">Transmembrane helix</keyword>
<feature type="domain" description="Flavodoxin-like" evidence="2">
    <location>
        <begin position="35"/>
        <end position="90"/>
    </location>
</feature>
<dbReference type="Pfam" id="PF12682">
    <property type="entry name" value="Flavodoxin_4"/>
    <property type="match status" value="1"/>
</dbReference>
<dbReference type="GO" id="GO:0010181">
    <property type="term" value="F:FMN binding"/>
    <property type="evidence" value="ECO:0007669"/>
    <property type="project" value="InterPro"/>
</dbReference>
<dbReference type="GO" id="GO:0016651">
    <property type="term" value="F:oxidoreductase activity, acting on NAD(P)H"/>
    <property type="evidence" value="ECO:0007669"/>
    <property type="project" value="UniProtKB-ARBA"/>
</dbReference>
<dbReference type="RefSeq" id="WP_084114743.1">
    <property type="nucleotide sequence ID" value="NZ_FWXH01000003.1"/>
</dbReference>
<sequence length="101" mass="11552">MKNDKFIKPLILFYSFTGNTQYIAQTKHEVNSGFMPEIKPIQKDISAYNTILIGTLVWWFSFPPAVRTFLSDNALKGKMVYPFITNGGSMGQIKICVPKQW</sequence>
<keyword evidence="4" id="KW-1185">Reference proteome</keyword>
<evidence type="ECO:0000313" key="4">
    <source>
        <dbReference type="Proteomes" id="UP000192468"/>
    </source>
</evidence>
<evidence type="ECO:0000259" key="2">
    <source>
        <dbReference type="Pfam" id="PF12682"/>
    </source>
</evidence>
<dbReference type="PANTHER" id="PTHR39201:SF1">
    <property type="entry name" value="FLAVODOXIN-LIKE DOMAIN-CONTAINING PROTEIN"/>
    <property type="match status" value="1"/>
</dbReference>
<gene>
    <name evidence="3" type="ORF">SAMN02745134_01242</name>
</gene>
<dbReference type="Gene3D" id="3.40.50.360">
    <property type="match status" value="1"/>
</dbReference>
<keyword evidence="1" id="KW-0472">Membrane</keyword>
<dbReference type="EMBL" id="FWXH01000003">
    <property type="protein sequence ID" value="SMC21307.1"/>
    <property type="molecule type" value="Genomic_DNA"/>
</dbReference>
<reference evidence="3 4" key="1">
    <citation type="submission" date="2017-04" db="EMBL/GenBank/DDBJ databases">
        <authorList>
            <person name="Afonso C.L."/>
            <person name="Miller P.J."/>
            <person name="Scott M.A."/>
            <person name="Spackman E."/>
            <person name="Goraichik I."/>
            <person name="Dimitrov K.M."/>
            <person name="Suarez D.L."/>
            <person name="Swayne D.E."/>
        </authorList>
    </citation>
    <scope>NUCLEOTIDE SEQUENCE [LARGE SCALE GENOMIC DNA]</scope>
    <source>
        <strain evidence="3 4">DSM 12555</strain>
    </source>
</reference>